<evidence type="ECO:0000313" key="2">
    <source>
        <dbReference type="Proteomes" id="UP001189429"/>
    </source>
</evidence>
<dbReference type="Proteomes" id="UP001189429">
    <property type="component" value="Unassembled WGS sequence"/>
</dbReference>
<proteinExistence type="predicted"/>
<protein>
    <submittedName>
        <fullName evidence="1">Uncharacterized protein</fullName>
    </submittedName>
</protein>
<feature type="non-terminal residue" evidence="1">
    <location>
        <position position="1"/>
    </location>
</feature>
<dbReference type="EMBL" id="CAUYUJ010008558">
    <property type="protein sequence ID" value="CAK0824329.1"/>
    <property type="molecule type" value="Genomic_DNA"/>
</dbReference>
<keyword evidence="2" id="KW-1185">Reference proteome</keyword>
<sequence>VRAQTLWLKPCLMKRWRAGVLGPPNTSPSVMPPKVHLAPPQDRMVYPRYVRRCRNPVLKRKMMRMQRSIFALKLKDRFHLSRIASLRRQVAQAGKFADSALLKDEDQSHIRAVALRNAENMDDESESSGDSD</sequence>
<name>A0ABN9RY46_9DINO</name>
<accession>A0ABN9RY46</accession>
<evidence type="ECO:0000313" key="1">
    <source>
        <dbReference type="EMBL" id="CAK0824329.1"/>
    </source>
</evidence>
<reference evidence="1" key="1">
    <citation type="submission" date="2023-10" db="EMBL/GenBank/DDBJ databases">
        <authorList>
            <person name="Chen Y."/>
            <person name="Shah S."/>
            <person name="Dougan E. K."/>
            <person name="Thang M."/>
            <person name="Chan C."/>
        </authorList>
    </citation>
    <scope>NUCLEOTIDE SEQUENCE [LARGE SCALE GENOMIC DNA]</scope>
</reference>
<comment type="caution">
    <text evidence="1">The sequence shown here is derived from an EMBL/GenBank/DDBJ whole genome shotgun (WGS) entry which is preliminary data.</text>
</comment>
<gene>
    <name evidence="1" type="ORF">PCOR1329_LOCUS24760</name>
</gene>
<organism evidence="1 2">
    <name type="scientific">Prorocentrum cordatum</name>
    <dbReference type="NCBI Taxonomy" id="2364126"/>
    <lineage>
        <taxon>Eukaryota</taxon>
        <taxon>Sar</taxon>
        <taxon>Alveolata</taxon>
        <taxon>Dinophyceae</taxon>
        <taxon>Prorocentrales</taxon>
        <taxon>Prorocentraceae</taxon>
        <taxon>Prorocentrum</taxon>
    </lineage>
</organism>